<accession>A0A919EPN4</accession>
<organism evidence="2 3">
    <name type="scientific">Streptomyces filamentosus</name>
    <name type="common">Streptomyces roseosporus</name>
    <dbReference type="NCBI Taxonomy" id="67294"/>
    <lineage>
        <taxon>Bacteria</taxon>
        <taxon>Bacillati</taxon>
        <taxon>Actinomycetota</taxon>
        <taxon>Actinomycetes</taxon>
        <taxon>Kitasatosporales</taxon>
        <taxon>Streptomycetaceae</taxon>
        <taxon>Streptomyces</taxon>
    </lineage>
</organism>
<protein>
    <submittedName>
        <fullName evidence="2">Uncharacterized protein</fullName>
    </submittedName>
</protein>
<dbReference type="Proteomes" id="UP000632849">
    <property type="component" value="Unassembled WGS sequence"/>
</dbReference>
<dbReference type="EMBL" id="BNBE01000002">
    <property type="protein sequence ID" value="GHG09364.1"/>
    <property type="molecule type" value="Genomic_DNA"/>
</dbReference>
<keyword evidence="3" id="KW-1185">Reference proteome</keyword>
<name>A0A919EPN4_STRFL</name>
<proteinExistence type="predicted"/>
<feature type="region of interest" description="Disordered" evidence="1">
    <location>
        <begin position="157"/>
        <end position="180"/>
    </location>
</feature>
<feature type="region of interest" description="Disordered" evidence="1">
    <location>
        <begin position="523"/>
        <end position="589"/>
    </location>
</feature>
<evidence type="ECO:0000313" key="3">
    <source>
        <dbReference type="Proteomes" id="UP000632849"/>
    </source>
</evidence>
<feature type="compositionally biased region" description="Gly residues" evidence="1">
    <location>
        <begin position="267"/>
        <end position="295"/>
    </location>
</feature>
<feature type="compositionally biased region" description="Pro residues" evidence="1">
    <location>
        <begin position="530"/>
        <end position="541"/>
    </location>
</feature>
<sequence length="589" mass="61023">MPEREDTRLSLWRRVRAHAVPPSMIETATARRLAGDWAGACAAAGVDLDLAPRTLARTHGADLAARVRADLRRLAPDLLRWHLPRTAPDGLLRPGLTVTLAVYDDLGDGAGESGAGADGARPGPRPVHLVARTAPAWADAGQRISLALWHGPPGGAARSGDWGGGAVGGSGGRGGGGGGVSRWNAYDPAASAHPHPHPSRRFRFDLHRHLWDATRAGELRTRSGADRLPVVLPVLPELPGLPPGPGWAVDRWAAEARLLLAADGGAGGAGGTDGSHGAGRAGRAGETDGSGGAGEAAGSVTVRLGARHRLLLTLDPDGGARTRLVPPGRGRTRGGGGPPAYAPADRRDAGPPLLPDAATWTPPDLALLRAGLIAPGDLHPLVAAALVPGHRPGPDARPARERAGADRAWFVECRGNRHRIGLVDGVLAALDHDPAELRREELLVALSGTPLPCLRVIDEAHRRPDCLDGVRERLAHGDAAGALAVVEALLGPAAALRDGPLREALERAAERKVLHGLYRAGLRATGPGDVPEPPSPSPSTPTPASVSGAGTRSVPAPGRPRPSRSRRFAARAARRRLAHRAHPRHALPS</sequence>
<feature type="compositionally biased region" description="Basic residues" evidence="1">
    <location>
        <begin position="561"/>
        <end position="589"/>
    </location>
</feature>
<reference evidence="2" key="2">
    <citation type="submission" date="2020-09" db="EMBL/GenBank/DDBJ databases">
        <authorList>
            <person name="Sun Q."/>
            <person name="Ohkuma M."/>
        </authorList>
    </citation>
    <scope>NUCLEOTIDE SEQUENCE</scope>
    <source>
        <strain evidence="2">JCM 4122</strain>
    </source>
</reference>
<evidence type="ECO:0000256" key="1">
    <source>
        <dbReference type="SAM" id="MobiDB-lite"/>
    </source>
</evidence>
<comment type="caution">
    <text evidence="2">The sequence shown here is derived from an EMBL/GenBank/DDBJ whole genome shotgun (WGS) entry which is preliminary data.</text>
</comment>
<feature type="compositionally biased region" description="Gly residues" evidence="1">
    <location>
        <begin position="161"/>
        <end position="180"/>
    </location>
</feature>
<reference evidence="2" key="1">
    <citation type="journal article" date="2014" name="Int. J. Syst. Evol. Microbiol.">
        <title>Complete genome sequence of Corynebacterium casei LMG S-19264T (=DSM 44701T), isolated from a smear-ripened cheese.</title>
        <authorList>
            <consortium name="US DOE Joint Genome Institute (JGI-PGF)"/>
            <person name="Walter F."/>
            <person name="Albersmeier A."/>
            <person name="Kalinowski J."/>
            <person name="Ruckert C."/>
        </authorList>
    </citation>
    <scope>NUCLEOTIDE SEQUENCE</scope>
    <source>
        <strain evidence="2">JCM 4122</strain>
    </source>
</reference>
<feature type="compositionally biased region" description="Low complexity" evidence="1">
    <location>
        <begin position="542"/>
        <end position="556"/>
    </location>
</feature>
<evidence type="ECO:0000313" key="2">
    <source>
        <dbReference type="EMBL" id="GHG09364.1"/>
    </source>
</evidence>
<feature type="region of interest" description="Disordered" evidence="1">
    <location>
        <begin position="315"/>
        <end position="352"/>
    </location>
</feature>
<dbReference type="AlphaFoldDB" id="A0A919EPN4"/>
<gene>
    <name evidence="2" type="ORF">GCM10017667_47110</name>
</gene>
<feature type="region of interest" description="Disordered" evidence="1">
    <location>
        <begin position="267"/>
        <end position="297"/>
    </location>
</feature>